<evidence type="ECO:0008006" key="3">
    <source>
        <dbReference type="Google" id="ProtNLM"/>
    </source>
</evidence>
<evidence type="ECO:0000313" key="2">
    <source>
        <dbReference type="Proteomes" id="UP001595583"/>
    </source>
</evidence>
<protein>
    <recommendedName>
        <fullName evidence="3">DUF1902 domain-containing protein</fullName>
    </recommendedName>
</protein>
<evidence type="ECO:0000313" key="1">
    <source>
        <dbReference type="EMBL" id="MFC3207351.1"/>
    </source>
</evidence>
<dbReference type="EMBL" id="JBHRTK010000012">
    <property type="protein sequence ID" value="MFC3207351.1"/>
    <property type="molecule type" value="Genomic_DNA"/>
</dbReference>
<gene>
    <name evidence="1" type="ORF">ACFOHJ_14080</name>
</gene>
<reference evidence="2" key="1">
    <citation type="journal article" date="2019" name="Int. J. Syst. Evol. Microbiol.">
        <title>The Global Catalogue of Microorganisms (GCM) 10K type strain sequencing project: providing services to taxonomists for standard genome sequencing and annotation.</title>
        <authorList>
            <consortium name="The Broad Institute Genomics Platform"/>
            <consortium name="The Broad Institute Genome Sequencing Center for Infectious Disease"/>
            <person name="Wu L."/>
            <person name="Ma J."/>
        </authorList>
    </citation>
    <scope>NUCLEOTIDE SEQUENCE [LARGE SCALE GENOMIC DNA]</scope>
    <source>
        <strain evidence="2">KCTC 52165</strain>
    </source>
</reference>
<dbReference type="Proteomes" id="UP001595583">
    <property type="component" value="Unassembled WGS sequence"/>
</dbReference>
<dbReference type="RefSeq" id="WP_378221456.1">
    <property type="nucleotide sequence ID" value="NZ_JBHRTK010000012.1"/>
</dbReference>
<organism evidence="1 2">
    <name type="scientific">Aquamicrobium soli</name>
    <dbReference type="NCBI Taxonomy" id="1811518"/>
    <lineage>
        <taxon>Bacteria</taxon>
        <taxon>Pseudomonadati</taxon>
        <taxon>Pseudomonadota</taxon>
        <taxon>Alphaproteobacteria</taxon>
        <taxon>Hyphomicrobiales</taxon>
        <taxon>Phyllobacteriaceae</taxon>
        <taxon>Aquamicrobium</taxon>
    </lineage>
</organism>
<keyword evidence="2" id="KW-1185">Reference proteome</keyword>
<proteinExistence type="predicted"/>
<sequence>MEDRFELVLDPHDLWMVWDKEKEEPVVFADQLLAGLSKSEAAAACEVLNEIYKRRKLEDAA</sequence>
<comment type="caution">
    <text evidence="1">The sequence shown here is derived from an EMBL/GenBank/DDBJ whole genome shotgun (WGS) entry which is preliminary data.</text>
</comment>
<accession>A0ABV7KGA3</accession>
<name>A0ABV7KGA3_9HYPH</name>